<dbReference type="AlphaFoldDB" id="A0A2P2PNS9"/>
<feature type="region of interest" description="Disordered" evidence="1">
    <location>
        <begin position="1"/>
        <end position="69"/>
    </location>
</feature>
<dbReference type="EMBL" id="GGEC01075913">
    <property type="protein sequence ID" value="MBX56397.1"/>
    <property type="molecule type" value="Transcribed_RNA"/>
</dbReference>
<reference evidence="2" key="1">
    <citation type="submission" date="2018-02" db="EMBL/GenBank/DDBJ databases">
        <title>Rhizophora mucronata_Transcriptome.</title>
        <authorList>
            <person name="Meera S.P."/>
            <person name="Sreeshan A."/>
            <person name="Augustine A."/>
        </authorList>
    </citation>
    <scope>NUCLEOTIDE SEQUENCE</scope>
    <source>
        <tissue evidence="2">Leaf</tissue>
    </source>
</reference>
<feature type="compositionally biased region" description="Polar residues" evidence="1">
    <location>
        <begin position="1"/>
        <end position="11"/>
    </location>
</feature>
<sequence>MTDQVANQQHDLTIHNKRKTRAGQPDRSPEPVPINYGVQQRRRQYSHDLKRLREFKPKKRRDQKDGLVK</sequence>
<accession>A0A2P2PNS9</accession>
<proteinExistence type="predicted"/>
<organism evidence="2">
    <name type="scientific">Rhizophora mucronata</name>
    <name type="common">Asiatic mangrove</name>
    <dbReference type="NCBI Taxonomy" id="61149"/>
    <lineage>
        <taxon>Eukaryota</taxon>
        <taxon>Viridiplantae</taxon>
        <taxon>Streptophyta</taxon>
        <taxon>Embryophyta</taxon>
        <taxon>Tracheophyta</taxon>
        <taxon>Spermatophyta</taxon>
        <taxon>Magnoliopsida</taxon>
        <taxon>eudicotyledons</taxon>
        <taxon>Gunneridae</taxon>
        <taxon>Pentapetalae</taxon>
        <taxon>rosids</taxon>
        <taxon>fabids</taxon>
        <taxon>Malpighiales</taxon>
        <taxon>Rhizophoraceae</taxon>
        <taxon>Rhizophora</taxon>
    </lineage>
</organism>
<protein>
    <submittedName>
        <fullName evidence="2">Uncharacterized protein</fullName>
    </submittedName>
</protein>
<evidence type="ECO:0000256" key="1">
    <source>
        <dbReference type="SAM" id="MobiDB-lite"/>
    </source>
</evidence>
<name>A0A2P2PNS9_RHIMU</name>
<evidence type="ECO:0000313" key="2">
    <source>
        <dbReference type="EMBL" id="MBX56397.1"/>
    </source>
</evidence>
<feature type="compositionally biased region" description="Basic and acidic residues" evidence="1">
    <location>
        <begin position="45"/>
        <end position="55"/>
    </location>
</feature>